<keyword evidence="2 5" id="KW-0964">Secreted</keyword>
<protein>
    <recommendedName>
        <fullName evidence="5">Draxin</fullName>
    </recommendedName>
    <alternativeName>
        <fullName evidence="5">Dorsal inhibitory axon guidance protein</fullName>
    </alternativeName>
    <alternativeName>
        <fullName evidence="5">Dorsal repulsive axon guidance protein</fullName>
    </alternativeName>
</protein>
<dbReference type="OMA" id="GHGHHFE"/>
<feature type="compositionally biased region" description="Basic residues" evidence="6">
    <location>
        <begin position="138"/>
        <end position="159"/>
    </location>
</feature>
<accession>A0A3B4EH16</accession>
<dbReference type="GO" id="GO:0021516">
    <property type="term" value="P:dorsal spinal cord development"/>
    <property type="evidence" value="ECO:0007669"/>
    <property type="project" value="UniProtKB-UniRule"/>
</dbReference>
<feature type="compositionally biased region" description="Basic residues" evidence="6">
    <location>
        <begin position="264"/>
        <end position="273"/>
    </location>
</feature>
<keyword evidence="8" id="KW-1185">Reference proteome</keyword>
<comment type="subcellular location">
    <subcellularLocation>
        <location evidence="5">Secreted</location>
    </subcellularLocation>
</comment>
<gene>
    <name evidence="5 7" type="primary">DRAXIN</name>
</gene>
<dbReference type="GO" id="GO:0021528">
    <property type="term" value="P:commissural neuron differentiation in spinal cord"/>
    <property type="evidence" value="ECO:0007669"/>
    <property type="project" value="UniProtKB-UniRule"/>
</dbReference>
<evidence type="ECO:0000256" key="1">
    <source>
        <dbReference type="ARBA" id="ARBA00022473"/>
    </source>
</evidence>
<reference evidence="7" key="3">
    <citation type="submission" date="2025-09" db="UniProtKB">
        <authorList>
            <consortium name="Ensembl"/>
        </authorList>
    </citation>
    <scope>IDENTIFICATION</scope>
</reference>
<evidence type="ECO:0000256" key="6">
    <source>
        <dbReference type="SAM" id="MobiDB-lite"/>
    </source>
</evidence>
<evidence type="ECO:0000256" key="5">
    <source>
        <dbReference type="HAMAP-Rule" id="MF_03060"/>
    </source>
</evidence>
<dbReference type="GeneTree" id="ENSGT00390000013828"/>
<evidence type="ECO:0000256" key="2">
    <source>
        <dbReference type="ARBA" id="ARBA00022525"/>
    </source>
</evidence>
<reference evidence="7 8" key="1">
    <citation type="submission" date="2020-10" db="EMBL/GenBank/DDBJ databases">
        <title>Pygocentrus nattereri (red-bellied piranha) genome, fPygNat1, primary haplotype.</title>
        <authorList>
            <person name="Myers G."/>
            <person name="Meyer A."/>
            <person name="Karagic N."/>
            <person name="Pippel M."/>
            <person name="Winkler S."/>
            <person name="Tracey A."/>
            <person name="Wood J."/>
            <person name="Formenti G."/>
            <person name="Howe K."/>
            <person name="Fedrigo O."/>
            <person name="Jarvis E.D."/>
        </authorList>
    </citation>
    <scope>NUCLEOTIDE SEQUENCE [LARGE SCALE GENOMIC DNA]</scope>
</reference>
<dbReference type="OrthoDB" id="9931375at2759"/>
<evidence type="ECO:0000256" key="4">
    <source>
        <dbReference type="ARBA" id="ARBA00023180"/>
    </source>
</evidence>
<dbReference type="GO" id="GO:0030900">
    <property type="term" value="P:forebrain development"/>
    <property type="evidence" value="ECO:0007669"/>
    <property type="project" value="UniProtKB-UniRule"/>
</dbReference>
<dbReference type="Ensembl" id="ENSPNAT00000029318.2">
    <property type="protein sequence ID" value="ENSPNAP00000035807.2"/>
    <property type="gene ID" value="ENSPNAG00000026091.2"/>
</dbReference>
<keyword evidence="3" id="KW-0732">Signal</keyword>
<dbReference type="GO" id="GO:0016055">
    <property type="term" value="P:Wnt signaling pathway"/>
    <property type="evidence" value="ECO:0007669"/>
    <property type="project" value="InterPro"/>
</dbReference>
<dbReference type="HAMAP" id="MF_03060">
    <property type="entry name" value="Draxin"/>
    <property type="match status" value="1"/>
</dbReference>
<comment type="function">
    <text evidence="5">Chemorepulsive axon guidance protein required for the development of spinal cord and forebrain commissures. Acts as a chemorepulsive guidance protein for commissural axons during development. Able to inhibit or repel neurite outgrowth from dorsal spinal cord.</text>
</comment>
<keyword evidence="1 5" id="KW-0217">Developmental protein</keyword>
<dbReference type="GO" id="GO:0005576">
    <property type="term" value="C:extracellular region"/>
    <property type="evidence" value="ECO:0007669"/>
    <property type="project" value="UniProtKB-SubCell"/>
</dbReference>
<comment type="similarity">
    <text evidence="5">Belongs to the draxin family.</text>
</comment>
<dbReference type="InterPro" id="IPR029094">
    <property type="entry name" value="Draxin"/>
</dbReference>
<name>A0A3B4EH16_PYGNA</name>
<dbReference type="GO" id="GO:0007411">
    <property type="term" value="P:axon guidance"/>
    <property type="evidence" value="ECO:0007669"/>
    <property type="project" value="UniProtKB-UniRule"/>
</dbReference>
<dbReference type="GO" id="GO:0090090">
    <property type="term" value="P:negative regulation of canonical Wnt signaling pathway"/>
    <property type="evidence" value="ECO:0007669"/>
    <property type="project" value="Ensembl"/>
</dbReference>
<evidence type="ECO:0000313" key="8">
    <source>
        <dbReference type="Proteomes" id="UP001501920"/>
    </source>
</evidence>
<proteinExistence type="inferred from homology"/>
<feature type="region of interest" description="Disordered" evidence="6">
    <location>
        <begin position="258"/>
        <end position="283"/>
    </location>
</feature>
<dbReference type="Proteomes" id="UP001501920">
    <property type="component" value="Chromosome 21"/>
</dbReference>
<feature type="region of interest" description="Disordered" evidence="6">
    <location>
        <begin position="67"/>
        <end position="237"/>
    </location>
</feature>
<dbReference type="PANTHER" id="PTHR28610">
    <property type="entry name" value="DRAXIN"/>
    <property type="match status" value="1"/>
</dbReference>
<dbReference type="PANTHER" id="PTHR28610:SF1">
    <property type="entry name" value="DRAXIN"/>
    <property type="match status" value="1"/>
</dbReference>
<evidence type="ECO:0000313" key="7">
    <source>
        <dbReference type="Ensembl" id="ENSPNAP00000035807.2"/>
    </source>
</evidence>
<feature type="compositionally biased region" description="Low complexity" evidence="6">
    <location>
        <begin position="193"/>
        <end position="204"/>
    </location>
</feature>
<organism evidence="7 8">
    <name type="scientific">Pygocentrus nattereri</name>
    <name type="common">Red-bellied piranha</name>
    <dbReference type="NCBI Taxonomy" id="42514"/>
    <lineage>
        <taxon>Eukaryota</taxon>
        <taxon>Metazoa</taxon>
        <taxon>Chordata</taxon>
        <taxon>Craniata</taxon>
        <taxon>Vertebrata</taxon>
        <taxon>Euteleostomi</taxon>
        <taxon>Actinopterygii</taxon>
        <taxon>Neopterygii</taxon>
        <taxon>Teleostei</taxon>
        <taxon>Ostariophysi</taxon>
        <taxon>Characiformes</taxon>
        <taxon>Characoidei</taxon>
        <taxon>Pygocentrus</taxon>
    </lineage>
</organism>
<dbReference type="AlphaFoldDB" id="A0A3B4EH16"/>
<reference evidence="7" key="2">
    <citation type="submission" date="2025-08" db="UniProtKB">
        <authorList>
            <consortium name="Ensembl"/>
        </authorList>
    </citation>
    <scope>IDENTIFICATION</scope>
</reference>
<sequence length="364" mass="40611">MSLFFSDQQEVLEVKMKSSWCLPFALLLATLPPPSQSSESLPVNTKRGLRQVSTANRNVLQDHEAALPHAGHRRRQGALSHRPLQPATRPEDDGPGLEGLSPVRLEMGPGERERGHGGVRGLSHMRDNHPPGGEFTRKGRRHGHQPDHRRHGRRDKTRGKGFFPDPKAELGSLMKDFDVLDDSPDTLSPNRDASVASKAPSPASRISVATATSEHPPTLPPASTKPQRAGRGKAQGEVLPTLDMALFDWTDYEDMKPVDNWPSSKKKDKRRSKNMSNGNTTDPDIIEPCDHHLDCLPGSCCDLRQHECKLHNRGLNNKCYDDCMCEEGLRCYAKFHRKRRVTRRRGRCVEPESADSDQGAFITI</sequence>
<keyword evidence="4" id="KW-0325">Glycoprotein</keyword>
<evidence type="ECO:0000256" key="3">
    <source>
        <dbReference type="ARBA" id="ARBA00022729"/>
    </source>
</evidence>
<dbReference type="Pfam" id="PF15550">
    <property type="entry name" value="Draxin"/>
    <property type="match status" value="1"/>
</dbReference>